<feature type="compositionally biased region" description="Polar residues" evidence="1">
    <location>
        <begin position="1"/>
        <end position="12"/>
    </location>
</feature>
<organism evidence="2 3">
    <name type="scientific">Corchorus capsularis</name>
    <name type="common">Jute</name>
    <dbReference type="NCBI Taxonomy" id="210143"/>
    <lineage>
        <taxon>Eukaryota</taxon>
        <taxon>Viridiplantae</taxon>
        <taxon>Streptophyta</taxon>
        <taxon>Embryophyta</taxon>
        <taxon>Tracheophyta</taxon>
        <taxon>Spermatophyta</taxon>
        <taxon>Magnoliopsida</taxon>
        <taxon>eudicotyledons</taxon>
        <taxon>Gunneridae</taxon>
        <taxon>Pentapetalae</taxon>
        <taxon>rosids</taxon>
        <taxon>malvids</taxon>
        <taxon>Malvales</taxon>
        <taxon>Malvaceae</taxon>
        <taxon>Grewioideae</taxon>
        <taxon>Apeibeae</taxon>
        <taxon>Corchorus</taxon>
    </lineage>
</organism>
<evidence type="ECO:0000256" key="1">
    <source>
        <dbReference type="SAM" id="MobiDB-lite"/>
    </source>
</evidence>
<proteinExistence type="predicted"/>
<dbReference type="Proteomes" id="UP000188268">
    <property type="component" value="Unassembled WGS sequence"/>
</dbReference>
<feature type="region of interest" description="Disordered" evidence="1">
    <location>
        <begin position="1"/>
        <end position="21"/>
    </location>
</feature>
<name>A0A1R3I2P0_COCAP</name>
<accession>A0A1R3I2P0</accession>
<reference evidence="2 3" key="1">
    <citation type="submission" date="2013-09" db="EMBL/GenBank/DDBJ databases">
        <title>Corchorus capsularis genome sequencing.</title>
        <authorList>
            <person name="Alam M."/>
            <person name="Haque M.S."/>
            <person name="Islam M.S."/>
            <person name="Emdad E.M."/>
            <person name="Islam M.M."/>
            <person name="Ahmed B."/>
            <person name="Halim A."/>
            <person name="Hossen Q.M.M."/>
            <person name="Hossain M.Z."/>
            <person name="Ahmed R."/>
            <person name="Khan M.M."/>
            <person name="Islam R."/>
            <person name="Rashid M.M."/>
            <person name="Khan S.A."/>
            <person name="Rahman M.S."/>
            <person name="Alam M."/>
        </authorList>
    </citation>
    <scope>NUCLEOTIDE SEQUENCE [LARGE SCALE GENOMIC DNA]</scope>
    <source>
        <strain evidence="3">cv. CVL-1</strain>
        <tissue evidence="2">Whole seedling</tissue>
    </source>
</reference>
<comment type="caution">
    <text evidence="2">The sequence shown here is derived from an EMBL/GenBank/DDBJ whole genome shotgun (WGS) entry which is preliminary data.</text>
</comment>
<evidence type="ECO:0000313" key="2">
    <source>
        <dbReference type="EMBL" id="OMO76865.1"/>
    </source>
</evidence>
<sequence length="21" mass="2449">MENEMDTVQSSPEDLLPREDL</sequence>
<gene>
    <name evidence="2" type="ORF">CCACVL1_15324</name>
</gene>
<evidence type="ECO:0000313" key="3">
    <source>
        <dbReference type="Proteomes" id="UP000188268"/>
    </source>
</evidence>
<dbReference type="Gramene" id="OMO76865">
    <property type="protein sequence ID" value="OMO76865"/>
    <property type="gene ID" value="CCACVL1_15324"/>
</dbReference>
<keyword evidence="3" id="KW-1185">Reference proteome</keyword>
<dbReference type="EMBL" id="AWWV01010840">
    <property type="protein sequence ID" value="OMO76865.1"/>
    <property type="molecule type" value="Genomic_DNA"/>
</dbReference>
<dbReference type="AlphaFoldDB" id="A0A1R3I2P0"/>
<protein>
    <submittedName>
        <fullName evidence="2">Uncharacterized protein</fullName>
    </submittedName>
</protein>